<dbReference type="InterPro" id="IPR028994">
    <property type="entry name" value="Integrin_alpha_N"/>
</dbReference>
<evidence type="ECO:0000256" key="3">
    <source>
        <dbReference type="ARBA" id="ARBA00022989"/>
    </source>
</evidence>
<accession>A0A160DWF6</accession>
<evidence type="ECO:0000256" key="2">
    <source>
        <dbReference type="ARBA" id="ARBA00022692"/>
    </source>
</evidence>
<dbReference type="SUPFAM" id="SSF50998">
    <property type="entry name" value="Quinoprotein alcohol dehydrogenase-like"/>
    <property type="match status" value="1"/>
</dbReference>
<evidence type="ECO:0000256" key="4">
    <source>
        <dbReference type="ARBA" id="ARBA00023136"/>
    </source>
</evidence>
<dbReference type="InterPro" id="IPR045232">
    <property type="entry name" value="FAM234"/>
</dbReference>
<dbReference type="AlphaFoldDB" id="A0A160DWF6"/>
<dbReference type="Proteomes" id="UP000076830">
    <property type="component" value="Chromosome"/>
</dbReference>
<dbReference type="OrthoDB" id="6285949at2"/>
<dbReference type="RefSeq" id="WP_150132173.1">
    <property type="nucleotide sequence ID" value="NZ_CP015249.1"/>
</dbReference>
<evidence type="ECO:0000313" key="5">
    <source>
        <dbReference type="EMBL" id="ANB18958.1"/>
    </source>
</evidence>
<dbReference type="PANTHER" id="PTHR21419">
    <property type="match status" value="1"/>
</dbReference>
<evidence type="ECO:0000256" key="1">
    <source>
        <dbReference type="ARBA" id="ARBA00004167"/>
    </source>
</evidence>
<protein>
    <submittedName>
        <fullName evidence="5">FG-GAP repeat protein</fullName>
    </submittedName>
</protein>
<dbReference type="EMBL" id="CP015249">
    <property type="protein sequence ID" value="ANB18958.1"/>
    <property type="molecule type" value="Genomic_DNA"/>
</dbReference>
<organism evidence="5 6">
    <name type="scientific">Dokdonella koreensis DS-123</name>
    <dbReference type="NCBI Taxonomy" id="1300342"/>
    <lineage>
        <taxon>Bacteria</taxon>
        <taxon>Pseudomonadati</taxon>
        <taxon>Pseudomonadota</taxon>
        <taxon>Gammaproteobacteria</taxon>
        <taxon>Lysobacterales</taxon>
        <taxon>Rhodanobacteraceae</taxon>
        <taxon>Dokdonella</taxon>
    </lineage>
</organism>
<keyword evidence="6" id="KW-1185">Reference proteome</keyword>
<name>A0A160DWF6_9GAMM</name>
<keyword evidence="3" id="KW-1133">Transmembrane helix</keyword>
<proteinExistence type="predicted"/>
<dbReference type="InterPro" id="IPR011047">
    <property type="entry name" value="Quinoprotein_ADH-like_sf"/>
</dbReference>
<reference evidence="5 6" key="1">
    <citation type="submission" date="2016-04" db="EMBL/GenBank/DDBJ databases">
        <title>Complete genome sequence of Dokdonella koreensis DS-123T.</title>
        <authorList>
            <person name="Kim J.F."/>
            <person name="Lee H."/>
            <person name="Kwak M.-J."/>
        </authorList>
    </citation>
    <scope>NUCLEOTIDE SEQUENCE [LARGE SCALE GENOMIC DNA]</scope>
    <source>
        <strain evidence="5 6">DS-123</strain>
    </source>
</reference>
<dbReference type="Gene3D" id="2.130.10.130">
    <property type="entry name" value="Integrin alpha, N-terminal"/>
    <property type="match status" value="1"/>
</dbReference>
<dbReference type="GO" id="GO:0016020">
    <property type="term" value="C:membrane"/>
    <property type="evidence" value="ECO:0007669"/>
    <property type="project" value="UniProtKB-SubCell"/>
</dbReference>
<dbReference type="PANTHER" id="PTHR21419:SF30">
    <property type="entry name" value="IG-LIKE DOMAIN-CONTAINING PROTEIN"/>
    <property type="match status" value="1"/>
</dbReference>
<comment type="subcellular location">
    <subcellularLocation>
        <location evidence="1">Membrane</location>
        <topology evidence="1">Single-pass membrane protein</topology>
    </subcellularLocation>
</comment>
<sequence>MEVRRDRRRLSLFAALAWLVPITGSVAFANGVELESLGSEIPSLFFAARDGFSVRDLDGDGRDDFAFSAHAGYSRLLIVVGMNAADQIEVKQSLVVPGESLVAVMAASGAVPAETIYTLSHLTAFRGRLMAYGGWPLKPLRGFELAGVPRKAVIGDVNADGMDELIASFDDYELRSYSLATGQLLWQTRTQWPASELALVQLDADAALEIVVGNSRNIVDGATGADQGGPSGGFADRVMAARSGLGGALQIVTAGWDLGVVGAEAPWPWLWTHKSQYGVGALGVYDLDRDGRDEIVYGDAQLWASLHFLDGETQQERYTIQTYDYCICAVAQGDLDGDGYQDLGLAEGSLDGNGRRTRARWVDLRRGRWTFALESLDGRFTNVAIGDVDGDGIPEQVFASESDRLETTVRIHDVQSGQLEWQSPEVPWQPDSPFSLSANGVLLLPVGARSDITVYGYGSSDSRLSVIDGSTHETRWQLDGRQEPFASRVIEHAVAFDYDGDGVADIAVSLAMPFSPGQPALIAVLSGTTGQLLAASQPIGNTGGSVVGMEFLKATHRSPPALLLASSESIHVIDAQSLQPLSAQPIGASGLHLLPSSVKGAPELLMTFAADGQISFRDSRTLTHLRGISTGVPLDAVLPLGDASKPLVAVAEGRLHVLDATTGRTLATSDWLGTRLAPRNQLAASDIGPDEWVISVGGDAGHFRYRLRLVEAIFSDGFEPADK</sequence>
<gene>
    <name evidence="5" type="ORF">I596_2965</name>
</gene>
<keyword evidence="2" id="KW-0812">Transmembrane</keyword>
<keyword evidence="4" id="KW-0472">Membrane</keyword>
<evidence type="ECO:0000313" key="6">
    <source>
        <dbReference type="Proteomes" id="UP000076830"/>
    </source>
</evidence>
<dbReference type="KEGG" id="dko:I596_2965"/>
<dbReference type="SUPFAM" id="SSF69318">
    <property type="entry name" value="Integrin alpha N-terminal domain"/>
    <property type="match status" value="1"/>
</dbReference>